<gene>
    <name evidence="6" type="ORF">MUK42_12602</name>
</gene>
<dbReference type="AlphaFoldDB" id="A0A9E7KI37"/>
<dbReference type="InterPro" id="IPR050221">
    <property type="entry name" value="26S_Proteasome_ATPase"/>
</dbReference>
<dbReference type="PANTHER" id="PTHR23073">
    <property type="entry name" value="26S PROTEASOME REGULATORY SUBUNIT"/>
    <property type="match status" value="1"/>
</dbReference>
<evidence type="ECO:0000313" key="7">
    <source>
        <dbReference type="Proteomes" id="UP001055439"/>
    </source>
</evidence>
<reference evidence="6" key="1">
    <citation type="submission" date="2022-05" db="EMBL/GenBank/DDBJ databases">
        <title>The Musa troglodytarum L. genome provides insights into the mechanism of non-climacteric behaviour and enrichment of carotenoids.</title>
        <authorList>
            <person name="Wang J."/>
        </authorList>
    </citation>
    <scope>NUCLEOTIDE SEQUENCE</scope>
    <source>
        <tissue evidence="6">Leaf</tissue>
    </source>
</reference>
<evidence type="ECO:0000256" key="4">
    <source>
        <dbReference type="RuleBase" id="RU003651"/>
    </source>
</evidence>
<dbReference type="GO" id="GO:0004386">
    <property type="term" value="F:helicase activity"/>
    <property type="evidence" value="ECO:0007669"/>
    <property type="project" value="UniProtKB-KW"/>
</dbReference>
<dbReference type="EMBL" id="CP097509">
    <property type="protein sequence ID" value="URE16325.1"/>
    <property type="molecule type" value="Genomic_DNA"/>
</dbReference>
<dbReference type="Gene3D" id="3.40.50.300">
    <property type="entry name" value="P-loop containing nucleotide triphosphate hydrolases"/>
    <property type="match status" value="1"/>
</dbReference>
<dbReference type="Pfam" id="PF00004">
    <property type="entry name" value="AAA"/>
    <property type="match status" value="1"/>
</dbReference>
<evidence type="ECO:0000256" key="1">
    <source>
        <dbReference type="ARBA" id="ARBA00006914"/>
    </source>
</evidence>
<dbReference type="Proteomes" id="UP001055439">
    <property type="component" value="Chromosome 7"/>
</dbReference>
<sequence length="629" mass="69616">MAVASTGLTVRSLRWINVEYGKESLSVGGQSVTPFSNWKQRGEDTSKTMRGGVRAATAMISRAATRISRLAKPPGTSSSSSSSRLFDAAAVDRSRPRFDHRTLSRIRFQATSERPLYQSSFLPAMFLMGAFGAGAVQISYADASEEDYNLHAVEDSWSGSVGADKIVRQVRQRLEELLRTKGMQRGSYPTFTVSAKGNKVTIKFRVPPACEISHLIVNIVKHLGEKAEHYGGGSEMLLRAWDSFKELEAVVSALKLAGERSNIKKSSGRNPNVFKRDDNYDAKQLASVEKSVSALEGMGVRVYGLDETSSFPWDGTVSWENIAGYDEQKREIEDTILLALQSPEIYDEIARGTRCKFETNRPRAVLFEGPPGTGKTSSARVIAKQAGVPLLYVPLEVIMSKYYGESERLLGNVFSLANELPSGAIIFLDEVDSFAVARDSEMHEATRRILSVILRQIDGFEQEKQVVVIAATNRKQDLDPALISRFDSLILFSLPDQKTREEIAAQYAKHLLKTELVLLASATEGMSGRDIRDVCQQAERHWASKRIRGQAPKDAEGGGKLPPIEEYIQSAEQRREAVLATTIGGSNSGRSRQTRVRILKRWKRDFMELLVKLKSTQRVAISGLAAELS</sequence>
<dbReference type="OrthoDB" id="5925at2759"/>
<keyword evidence="2 4" id="KW-0547">Nucleotide-binding</keyword>
<dbReference type="GO" id="GO:0005524">
    <property type="term" value="F:ATP binding"/>
    <property type="evidence" value="ECO:0007669"/>
    <property type="project" value="UniProtKB-KW"/>
</dbReference>
<dbReference type="SUPFAM" id="SSF52540">
    <property type="entry name" value="P-loop containing nucleoside triphosphate hydrolases"/>
    <property type="match status" value="1"/>
</dbReference>
<name>A0A9E7KI37_9LILI</name>
<proteinExistence type="inferred from homology"/>
<accession>A0A9E7KI37</accession>
<keyword evidence="7" id="KW-1185">Reference proteome</keyword>
<dbReference type="CDD" id="cd19481">
    <property type="entry name" value="RecA-like_protease"/>
    <property type="match status" value="1"/>
</dbReference>
<protein>
    <submittedName>
        <fullName evidence="6">Holliday junction DNA helicase ruvB N-terminus</fullName>
    </submittedName>
</protein>
<dbReference type="InterPro" id="IPR003593">
    <property type="entry name" value="AAA+_ATPase"/>
</dbReference>
<evidence type="ECO:0000313" key="6">
    <source>
        <dbReference type="EMBL" id="URE16325.1"/>
    </source>
</evidence>
<keyword evidence="6" id="KW-0378">Hydrolase</keyword>
<dbReference type="InterPro" id="IPR027417">
    <property type="entry name" value="P-loop_NTPase"/>
</dbReference>
<dbReference type="InterPro" id="IPR003959">
    <property type="entry name" value="ATPase_AAA_core"/>
</dbReference>
<comment type="similarity">
    <text evidence="1 4">Belongs to the AAA ATPase family.</text>
</comment>
<organism evidence="6 7">
    <name type="scientific">Musa troglodytarum</name>
    <name type="common">fe'i banana</name>
    <dbReference type="NCBI Taxonomy" id="320322"/>
    <lineage>
        <taxon>Eukaryota</taxon>
        <taxon>Viridiplantae</taxon>
        <taxon>Streptophyta</taxon>
        <taxon>Embryophyta</taxon>
        <taxon>Tracheophyta</taxon>
        <taxon>Spermatophyta</taxon>
        <taxon>Magnoliopsida</taxon>
        <taxon>Liliopsida</taxon>
        <taxon>Zingiberales</taxon>
        <taxon>Musaceae</taxon>
        <taxon>Musa</taxon>
    </lineage>
</organism>
<evidence type="ECO:0000259" key="5">
    <source>
        <dbReference type="SMART" id="SM00382"/>
    </source>
</evidence>
<dbReference type="GO" id="GO:0000502">
    <property type="term" value="C:proteasome complex"/>
    <property type="evidence" value="ECO:0007669"/>
    <property type="project" value="UniProtKB-ARBA"/>
</dbReference>
<dbReference type="SMART" id="SM00382">
    <property type="entry name" value="AAA"/>
    <property type="match status" value="1"/>
</dbReference>
<evidence type="ECO:0000256" key="3">
    <source>
        <dbReference type="ARBA" id="ARBA00022840"/>
    </source>
</evidence>
<dbReference type="PROSITE" id="PS00674">
    <property type="entry name" value="AAA"/>
    <property type="match status" value="1"/>
</dbReference>
<dbReference type="Gene3D" id="1.10.8.60">
    <property type="match status" value="1"/>
</dbReference>
<keyword evidence="6" id="KW-0347">Helicase</keyword>
<evidence type="ECO:0000256" key="2">
    <source>
        <dbReference type="ARBA" id="ARBA00022741"/>
    </source>
</evidence>
<keyword evidence="3 4" id="KW-0067">ATP-binding</keyword>
<dbReference type="GO" id="GO:0016887">
    <property type="term" value="F:ATP hydrolysis activity"/>
    <property type="evidence" value="ECO:0007669"/>
    <property type="project" value="InterPro"/>
</dbReference>
<feature type="domain" description="AAA+ ATPase" evidence="5">
    <location>
        <begin position="361"/>
        <end position="496"/>
    </location>
</feature>
<dbReference type="InterPro" id="IPR003960">
    <property type="entry name" value="ATPase_AAA_CS"/>
</dbReference>